<name>A0A2W5T7Y8_9BACT</name>
<comment type="caution">
    <text evidence="1">The sequence shown here is derived from an EMBL/GenBank/DDBJ whole genome shotgun (WGS) entry which is preliminary data.</text>
</comment>
<dbReference type="InterPro" id="IPR051604">
    <property type="entry name" value="Ergot_Alk_Oxidoreductase"/>
</dbReference>
<dbReference type="AlphaFoldDB" id="A0A2W5T7Y8"/>
<dbReference type="EMBL" id="QFQP01000015">
    <property type="protein sequence ID" value="PZR11122.1"/>
    <property type="molecule type" value="Genomic_DNA"/>
</dbReference>
<dbReference type="PANTHER" id="PTHR43162">
    <property type="match status" value="1"/>
</dbReference>
<dbReference type="InterPro" id="IPR036291">
    <property type="entry name" value="NAD(P)-bd_dom_sf"/>
</dbReference>
<organism evidence="1 2">
    <name type="scientific">Archangium gephyra</name>
    <dbReference type="NCBI Taxonomy" id="48"/>
    <lineage>
        <taxon>Bacteria</taxon>
        <taxon>Pseudomonadati</taxon>
        <taxon>Myxococcota</taxon>
        <taxon>Myxococcia</taxon>
        <taxon>Myxococcales</taxon>
        <taxon>Cystobacterineae</taxon>
        <taxon>Archangiaceae</taxon>
        <taxon>Archangium</taxon>
    </lineage>
</organism>
<evidence type="ECO:0000313" key="2">
    <source>
        <dbReference type="Proteomes" id="UP000249061"/>
    </source>
</evidence>
<evidence type="ECO:0000313" key="1">
    <source>
        <dbReference type="EMBL" id="PZR11122.1"/>
    </source>
</evidence>
<proteinExistence type="predicted"/>
<sequence>MRPPALVDVRTTVLPFIDFALSNGVEHIVFLSIAGADHSAHMPHRLIEQHLHRRTAAFTVLRSAFFLQNLESRFKDDLVEQGCLFVPVQERRVNWVDAREVAEVAATVLLTPASHRGKVYELAGPPVESWDEVLEVLRIALHRPVRVEAVPVFGYVTVLMNRGMSADDASLLTVLHLILRTGAAELADAQMTELSGRAPRSVTSYVREHARLWASAA</sequence>
<reference evidence="1 2" key="1">
    <citation type="submission" date="2017-08" db="EMBL/GenBank/DDBJ databases">
        <title>Infants hospitalized years apart are colonized by the same room-sourced microbial strains.</title>
        <authorList>
            <person name="Brooks B."/>
            <person name="Olm M.R."/>
            <person name="Firek B.A."/>
            <person name="Baker R."/>
            <person name="Thomas B.C."/>
            <person name="Morowitz M.J."/>
            <person name="Banfield J.F."/>
        </authorList>
    </citation>
    <scope>NUCLEOTIDE SEQUENCE [LARGE SCALE GENOMIC DNA]</scope>
    <source>
        <strain evidence="1">S2_003_000_R2_14</strain>
    </source>
</reference>
<dbReference type="Proteomes" id="UP000249061">
    <property type="component" value="Unassembled WGS sequence"/>
</dbReference>
<dbReference type="SUPFAM" id="SSF51735">
    <property type="entry name" value="NAD(P)-binding Rossmann-fold domains"/>
    <property type="match status" value="1"/>
</dbReference>
<accession>A0A2W5T7Y8</accession>
<protein>
    <submittedName>
        <fullName evidence="1">NAD(P)-dependent oxidoreductase</fullName>
    </submittedName>
</protein>
<dbReference type="Gene3D" id="3.40.50.720">
    <property type="entry name" value="NAD(P)-binding Rossmann-like Domain"/>
    <property type="match status" value="1"/>
</dbReference>
<gene>
    <name evidence="1" type="ORF">DI536_18465</name>
</gene>
<dbReference type="PANTHER" id="PTHR43162:SF1">
    <property type="entry name" value="PRESTALK A DIFFERENTIATION PROTEIN A"/>
    <property type="match status" value="1"/>
</dbReference>